<dbReference type="ExpressionAtlas" id="A0A1D6EDE2">
    <property type="expression patterns" value="baseline and differential"/>
</dbReference>
<dbReference type="PANTHER" id="PTHR13414:SF9">
    <property type="entry name" value="PROTON-COUPLED ZINC ANTIPORTER SLC30A9, MITOCHONDRIAL"/>
    <property type="match status" value="1"/>
</dbReference>
<dbReference type="GO" id="GO:0008324">
    <property type="term" value="F:monoatomic cation transmembrane transporter activity"/>
    <property type="evidence" value="ECO:0007669"/>
    <property type="project" value="InterPro"/>
</dbReference>
<dbReference type="InterPro" id="IPR040177">
    <property type="entry name" value="SLC30A9"/>
</dbReference>
<keyword evidence="1" id="KW-0813">Transport</keyword>
<dbReference type="EMBL" id="CM007648">
    <property type="protein sequence ID" value="ONM18312.1"/>
    <property type="molecule type" value="Genomic_DNA"/>
</dbReference>
<dbReference type="PANTHER" id="PTHR13414">
    <property type="entry name" value="HUEL-CATION TRANSPORTER"/>
    <property type="match status" value="1"/>
</dbReference>
<evidence type="ECO:0000256" key="1">
    <source>
        <dbReference type="ARBA" id="ARBA00022448"/>
    </source>
</evidence>
<protein>
    <submittedName>
        <fullName evidence="2">Metal tolerance protein C4</fullName>
    </submittedName>
</protein>
<dbReference type="eggNOG" id="KOG2802">
    <property type="taxonomic scope" value="Eukaryota"/>
</dbReference>
<organism evidence="2">
    <name type="scientific">Zea mays</name>
    <name type="common">Maize</name>
    <dbReference type="NCBI Taxonomy" id="4577"/>
    <lineage>
        <taxon>Eukaryota</taxon>
        <taxon>Viridiplantae</taxon>
        <taxon>Streptophyta</taxon>
        <taxon>Embryophyta</taxon>
        <taxon>Tracheophyta</taxon>
        <taxon>Spermatophyta</taxon>
        <taxon>Magnoliopsida</taxon>
        <taxon>Liliopsida</taxon>
        <taxon>Poales</taxon>
        <taxon>Poaceae</taxon>
        <taxon>PACMAD clade</taxon>
        <taxon>Panicoideae</taxon>
        <taxon>Andropogonodae</taxon>
        <taxon>Andropogoneae</taxon>
        <taxon>Tripsacinae</taxon>
        <taxon>Zea</taxon>
    </lineage>
</organism>
<accession>A0A1D6EDE2</accession>
<evidence type="ECO:0000313" key="2">
    <source>
        <dbReference type="EMBL" id="ONM18312.1"/>
    </source>
</evidence>
<dbReference type="AlphaFoldDB" id="A0A1D6EDE2"/>
<gene>
    <name evidence="2" type="ORF">ZEAMMB73_Zm00001d004091</name>
</gene>
<dbReference type="GO" id="GO:0006829">
    <property type="term" value="P:zinc ion transport"/>
    <property type="evidence" value="ECO:0007669"/>
    <property type="project" value="InterPro"/>
</dbReference>
<reference evidence="2" key="1">
    <citation type="submission" date="2015-12" db="EMBL/GenBank/DDBJ databases">
        <title>Update maize B73 reference genome by single molecule sequencing technologies.</title>
        <authorList>
            <consortium name="Maize Genome Sequencing Project"/>
            <person name="Ware D."/>
        </authorList>
    </citation>
    <scope>NUCLEOTIDE SEQUENCE [LARGE SCALE GENOMIC DNA]</scope>
    <source>
        <tissue evidence="2">Seedling</tissue>
    </source>
</reference>
<name>A0A1D6EDE2_MAIZE</name>
<sequence>MTLYPCYSSFTSAIDVFFNFNFFCNLLSSHLNRLTDFNGVVLVQNYLERTGRGSWAKQFREAAMSKDDTELLRVMANYGEDVVEALGYEVDRLESEIQKLVPGIKHVDIEAHNPEGLALRAEVL</sequence>
<proteinExistence type="predicted"/>